<comment type="catalytic activity">
    <reaction evidence="1">
        <text>ATP + protein L-histidine = ADP + protein N-phospho-L-histidine.</text>
        <dbReference type="EC" id="2.7.13.3"/>
    </reaction>
</comment>
<dbReference type="CDD" id="cd16922">
    <property type="entry name" value="HATPase_EvgS-ArcB-TorS-like"/>
    <property type="match status" value="1"/>
</dbReference>
<dbReference type="InterPro" id="IPR029016">
    <property type="entry name" value="GAF-like_dom_sf"/>
</dbReference>
<dbReference type="Gene3D" id="3.30.565.10">
    <property type="entry name" value="Histidine kinase-like ATPase, C-terminal domain"/>
    <property type="match status" value="2"/>
</dbReference>
<dbReference type="Gene3D" id="1.10.287.130">
    <property type="match status" value="2"/>
</dbReference>
<name>A0AAU7U5P2_9DEIO</name>
<dbReference type="SMART" id="SM00387">
    <property type="entry name" value="HATPase_c"/>
    <property type="match status" value="2"/>
</dbReference>
<dbReference type="InterPro" id="IPR001789">
    <property type="entry name" value="Sig_transdc_resp-reg_receiver"/>
</dbReference>
<evidence type="ECO:0000256" key="10">
    <source>
        <dbReference type="ARBA" id="ARBA00023012"/>
    </source>
</evidence>
<dbReference type="Pfam" id="PF13185">
    <property type="entry name" value="GAF_2"/>
    <property type="match status" value="1"/>
</dbReference>
<evidence type="ECO:0000256" key="8">
    <source>
        <dbReference type="ARBA" id="ARBA00022777"/>
    </source>
</evidence>
<dbReference type="Gene3D" id="3.30.450.20">
    <property type="entry name" value="PAS domain"/>
    <property type="match status" value="1"/>
</dbReference>
<dbReference type="InterPro" id="IPR036097">
    <property type="entry name" value="HisK_dim/P_sf"/>
</dbReference>
<dbReference type="InterPro" id="IPR003594">
    <property type="entry name" value="HATPase_dom"/>
</dbReference>
<dbReference type="SUPFAM" id="SSF55785">
    <property type="entry name" value="PYP-like sensor domain (PAS domain)"/>
    <property type="match status" value="1"/>
</dbReference>
<geneLocation type="plasmid" evidence="16">
    <name>pDson04</name>
</geneLocation>
<evidence type="ECO:0000259" key="14">
    <source>
        <dbReference type="PROSITE" id="PS50109"/>
    </source>
</evidence>
<dbReference type="KEGG" id="dsc:ABOD76_00155"/>
<dbReference type="Pfam" id="PF02518">
    <property type="entry name" value="HATPase_c"/>
    <property type="match status" value="2"/>
</dbReference>
<dbReference type="SMART" id="SM00065">
    <property type="entry name" value="GAF"/>
    <property type="match status" value="2"/>
</dbReference>
<dbReference type="PANTHER" id="PTHR43547">
    <property type="entry name" value="TWO-COMPONENT HISTIDINE KINASE"/>
    <property type="match status" value="1"/>
</dbReference>
<sequence>MLTSRFAMWLAWGDQLTFFCNDAYLPTLGVKQEWALGTRADVVWEEIWKDIGPRIAHVLSTGEATWDEGLLLFLERSGYVEETYHTFSYSPVADDDGIVAGMLCVVTEDSERVVSERRLQVLRDLAARTSTARTTAGVCAALEACLSAEARDLPFALTALHRPGQPLQLAGMAGFGSPEQGERLAAQLLTGPADLDAGRLMPLEGLEPLPQGAWDRPPVQALALPLQQQGQAEPLGLLVMGLNPYRPLDDAYRGFLDLFAGQVAAALASAAAYQEARQRAEALAELDRAKTAFFSNVSHEFRTPLTLMLGPLEELLAHPGNLDAAQRSELQTTHRNALRLLKLVNTMLDFTRIEAGRADATFRPTDLPALTTDLASAFRSLLEGAGLRYTVEVPDTRELAYVDPELWEKIVLNLLSNAYKFTLQGGIDVRLQLAGGHWQLQVQDSGTGIPAAEQARVFERFSRVEGASGRSFEGTGIGLALVRELVQLHGGDITLHSVPGEGSTFTVTLPRGRAHLAPDRVEDREGRAVAGRATLPSPFLQEAVQWADEDLLAPDTAVPDPARPRLLLADDNADLRAYVARLLGSRYALQVVADGQQALEAALADPPDLVLSDVMMPRLDGFGLLQALRAEPRTRHIPVILLSARAGEEARLDGLEAGADDYLVKPFSARELRSRVGTHLELSLLRHAAAQAERERSAELERRVQERTAELEAHTAALDAFVRYTEAVGSSASPSSLIREALTVLQARFSDVSVAFYDLDDGLWKARFYSDTFRPELLQLITSGLPADLPVFSEALRTRQPLFVDAWNEEEGGVAHSQDYGTTSLYPLLVNGEVVGMLSVALKSVQAWSERDRAVVRAVGRSLNLALERTAVATRLEVQNTELEARTRALESFASLTRDLTLQVDPLALVRRAQEVALSLLPEGYAAYYEPGNGRWRLLSQVGDRLDEQLQRQAEAGLPFDQTPPLDLPWASRTGYYESHPDPLPGQPGAVAALPLLVNGEMYGIFGVALYRQPHWSAAERTVLETVSRSLGLAVERALSVAQLEARTRELERSNQELEQFAYVASHDLQEPLRSVTSFSQLLVRRYADHDDERAQQYVRFIEEGTSRMAQLIQDLLAYSRVARSADIFQVVPVAPLVARLQREAQPRLRAAGAEFRCGTLPDVTGDPAQVRQLFELLLDNAVKFRDPARPLQLQLTADREGPMVRFELHDTGIGIAEEYFQRIFVIFQRLHARHHHEGNGIGLAIARKIVEHHGGQIGVRSVEGEGSVFWFTLPSAHGGLRGEGSSGG</sequence>
<feature type="domain" description="Histidine kinase" evidence="14">
    <location>
        <begin position="1064"/>
        <end position="1278"/>
    </location>
</feature>
<dbReference type="InterPro" id="IPR005467">
    <property type="entry name" value="His_kinase_dom"/>
</dbReference>
<dbReference type="InterPro" id="IPR011006">
    <property type="entry name" value="CheY-like_superfamily"/>
</dbReference>
<gene>
    <name evidence="16" type="ORF">ABOD76_00155</name>
</gene>
<feature type="modified residue" description="4-aspartylphosphate" evidence="12">
    <location>
        <position position="613"/>
    </location>
</feature>
<reference evidence="16" key="1">
    <citation type="submission" date="2024-06" db="EMBL/GenBank/DDBJ databases">
        <title>Draft Genome Sequence of Deinococcus sonorensis Type Strain KR-87, a Biofilm Producing Representative of the Genus Deinococcus.</title>
        <authorList>
            <person name="Boren L.S."/>
            <person name="Grosso R.A."/>
            <person name="Hugenberg-Cox A.N."/>
            <person name="Hill J.T.E."/>
            <person name="Albert C.M."/>
            <person name="Tuohy J.M."/>
        </authorList>
    </citation>
    <scope>NUCLEOTIDE SEQUENCE</scope>
    <source>
        <strain evidence="16">KR-87</strain>
        <plasmid evidence="16">pDson04</plasmid>
    </source>
</reference>
<evidence type="ECO:0000256" key="1">
    <source>
        <dbReference type="ARBA" id="ARBA00000085"/>
    </source>
</evidence>
<dbReference type="PANTHER" id="PTHR43547:SF2">
    <property type="entry name" value="HYBRID SIGNAL TRANSDUCTION HISTIDINE KINASE C"/>
    <property type="match status" value="1"/>
</dbReference>
<comment type="subcellular location">
    <subcellularLocation>
        <location evidence="2">Cell membrane</location>
    </subcellularLocation>
</comment>
<evidence type="ECO:0000256" key="3">
    <source>
        <dbReference type="ARBA" id="ARBA00012438"/>
    </source>
</evidence>
<evidence type="ECO:0000256" key="9">
    <source>
        <dbReference type="ARBA" id="ARBA00022840"/>
    </source>
</evidence>
<dbReference type="InterPro" id="IPR035965">
    <property type="entry name" value="PAS-like_dom_sf"/>
</dbReference>
<proteinExistence type="predicted"/>
<feature type="coiled-coil region" evidence="13">
    <location>
        <begin position="690"/>
        <end position="717"/>
    </location>
</feature>
<feature type="domain" description="Response regulatory" evidence="15">
    <location>
        <begin position="565"/>
        <end position="680"/>
    </location>
</feature>
<keyword evidence="4" id="KW-1003">Cell membrane</keyword>
<dbReference type="SUPFAM" id="SSF55874">
    <property type="entry name" value="ATPase domain of HSP90 chaperone/DNA topoisomerase II/histidine kinase"/>
    <property type="match status" value="2"/>
</dbReference>
<dbReference type="CDD" id="cd17574">
    <property type="entry name" value="REC_OmpR"/>
    <property type="match status" value="1"/>
</dbReference>
<dbReference type="RefSeq" id="WP_350240896.1">
    <property type="nucleotide sequence ID" value="NZ_CP158296.1"/>
</dbReference>
<dbReference type="SUPFAM" id="SSF55781">
    <property type="entry name" value="GAF domain-like"/>
    <property type="match status" value="3"/>
</dbReference>
<keyword evidence="5 12" id="KW-0597">Phosphoprotein</keyword>
<dbReference type="SMART" id="SM00388">
    <property type="entry name" value="HisKA"/>
    <property type="match status" value="2"/>
</dbReference>
<dbReference type="Gene3D" id="3.40.50.2300">
    <property type="match status" value="1"/>
</dbReference>
<evidence type="ECO:0000259" key="15">
    <source>
        <dbReference type="PROSITE" id="PS50110"/>
    </source>
</evidence>
<keyword evidence="8" id="KW-0418">Kinase</keyword>
<keyword evidence="10" id="KW-0902">Two-component regulatory system</keyword>
<evidence type="ECO:0000256" key="12">
    <source>
        <dbReference type="PROSITE-ProRule" id="PRU00169"/>
    </source>
</evidence>
<dbReference type="CDD" id="cd00082">
    <property type="entry name" value="HisKA"/>
    <property type="match status" value="2"/>
</dbReference>
<evidence type="ECO:0000256" key="2">
    <source>
        <dbReference type="ARBA" id="ARBA00004236"/>
    </source>
</evidence>
<dbReference type="FunFam" id="3.30.565.10:FF:000023">
    <property type="entry name" value="PAS domain-containing sensor histidine kinase"/>
    <property type="match status" value="1"/>
</dbReference>
<dbReference type="GO" id="GO:0005524">
    <property type="term" value="F:ATP binding"/>
    <property type="evidence" value="ECO:0007669"/>
    <property type="project" value="UniProtKB-KW"/>
</dbReference>
<dbReference type="SUPFAM" id="SSF47384">
    <property type="entry name" value="Homodimeric domain of signal transducing histidine kinase"/>
    <property type="match status" value="2"/>
</dbReference>
<dbReference type="SMART" id="SM00448">
    <property type="entry name" value="REC"/>
    <property type="match status" value="1"/>
</dbReference>
<evidence type="ECO:0000256" key="5">
    <source>
        <dbReference type="ARBA" id="ARBA00022553"/>
    </source>
</evidence>
<keyword evidence="6" id="KW-0808">Transferase</keyword>
<dbReference type="InterPro" id="IPR004358">
    <property type="entry name" value="Sig_transdc_His_kin-like_C"/>
</dbReference>
<dbReference type="Pfam" id="PF01590">
    <property type="entry name" value="GAF"/>
    <property type="match status" value="1"/>
</dbReference>
<dbReference type="SUPFAM" id="SSF52172">
    <property type="entry name" value="CheY-like"/>
    <property type="match status" value="1"/>
</dbReference>
<feature type="domain" description="Histidine kinase" evidence="14">
    <location>
        <begin position="296"/>
        <end position="513"/>
    </location>
</feature>
<dbReference type="PROSITE" id="PS50110">
    <property type="entry name" value="RESPONSE_REGULATORY"/>
    <property type="match status" value="1"/>
</dbReference>
<evidence type="ECO:0000256" key="4">
    <source>
        <dbReference type="ARBA" id="ARBA00022475"/>
    </source>
</evidence>
<dbReference type="EC" id="2.7.13.3" evidence="3"/>
<dbReference type="GO" id="GO:0005886">
    <property type="term" value="C:plasma membrane"/>
    <property type="evidence" value="ECO:0007669"/>
    <property type="project" value="UniProtKB-SubCell"/>
</dbReference>
<keyword evidence="9 16" id="KW-0067">ATP-binding</keyword>
<dbReference type="EMBL" id="CP158296">
    <property type="protein sequence ID" value="XBV83420.1"/>
    <property type="molecule type" value="Genomic_DNA"/>
</dbReference>
<keyword evidence="11" id="KW-0472">Membrane</keyword>
<dbReference type="Pfam" id="PF00072">
    <property type="entry name" value="Response_reg"/>
    <property type="match status" value="1"/>
</dbReference>
<accession>A0AAU7U5P2</accession>
<evidence type="ECO:0000256" key="6">
    <source>
        <dbReference type="ARBA" id="ARBA00022679"/>
    </source>
</evidence>
<dbReference type="PRINTS" id="PR00344">
    <property type="entry name" value="BCTRLSENSOR"/>
</dbReference>
<evidence type="ECO:0000256" key="13">
    <source>
        <dbReference type="SAM" id="Coils"/>
    </source>
</evidence>
<dbReference type="Pfam" id="PF00512">
    <property type="entry name" value="HisKA"/>
    <property type="match status" value="2"/>
</dbReference>
<protein>
    <recommendedName>
        <fullName evidence="3">histidine kinase</fullName>
        <ecNumber evidence="3">2.7.13.3</ecNumber>
    </recommendedName>
</protein>
<dbReference type="InterPro" id="IPR003661">
    <property type="entry name" value="HisK_dim/P_dom"/>
</dbReference>
<evidence type="ECO:0000313" key="16">
    <source>
        <dbReference type="EMBL" id="XBV83420.1"/>
    </source>
</evidence>
<dbReference type="InterPro" id="IPR003018">
    <property type="entry name" value="GAF"/>
</dbReference>
<evidence type="ECO:0000256" key="7">
    <source>
        <dbReference type="ARBA" id="ARBA00022741"/>
    </source>
</evidence>
<keyword evidence="16" id="KW-0614">Plasmid</keyword>
<organism evidence="16">
    <name type="scientific">Deinococcus sonorensis KR-87</name>
    <dbReference type="NCBI Taxonomy" id="694439"/>
    <lineage>
        <taxon>Bacteria</taxon>
        <taxon>Thermotogati</taxon>
        <taxon>Deinococcota</taxon>
        <taxon>Deinococci</taxon>
        <taxon>Deinococcales</taxon>
        <taxon>Deinococcaceae</taxon>
        <taxon>Deinococcus</taxon>
    </lineage>
</organism>
<keyword evidence="7" id="KW-0547">Nucleotide-binding</keyword>
<keyword evidence="13" id="KW-0175">Coiled coil</keyword>
<dbReference type="InterPro" id="IPR036890">
    <property type="entry name" value="HATPase_C_sf"/>
</dbReference>
<dbReference type="GO" id="GO:0000155">
    <property type="term" value="F:phosphorelay sensor kinase activity"/>
    <property type="evidence" value="ECO:0007669"/>
    <property type="project" value="InterPro"/>
</dbReference>
<dbReference type="Gene3D" id="3.30.450.40">
    <property type="match status" value="3"/>
</dbReference>
<dbReference type="PROSITE" id="PS50109">
    <property type="entry name" value="HIS_KIN"/>
    <property type="match status" value="2"/>
</dbReference>
<dbReference type="FunFam" id="1.10.287.130:FF:000045">
    <property type="entry name" value="Two-component system sensor histidine kinase/response regulator"/>
    <property type="match status" value="1"/>
</dbReference>
<evidence type="ECO:0000256" key="11">
    <source>
        <dbReference type="ARBA" id="ARBA00023136"/>
    </source>
</evidence>